<organism evidence="1 2">
    <name type="scientific">Paramagnetospirillum caucaseum</name>
    <dbReference type="NCBI Taxonomy" id="1244869"/>
    <lineage>
        <taxon>Bacteria</taxon>
        <taxon>Pseudomonadati</taxon>
        <taxon>Pseudomonadota</taxon>
        <taxon>Alphaproteobacteria</taxon>
        <taxon>Rhodospirillales</taxon>
        <taxon>Magnetospirillaceae</taxon>
        <taxon>Paramagnetospirillum</taxon>
    </lineage>
</organism>
<comment type="caution">
    <text evidence="1">The sequence shown here is derived from an EMBL/GenBank/DDBJ whole genome shotgun (WGS) entry which is preliminary data.</text>
</comment>
<proteinExistence type="predicted"/>
<name>M2Z7E8_9PROT</name>
<sequence length="136" mass="14406">MRHVATALTLLLLAACVPPPDQPAHYTRMGRFMGLVANCGCSDIGAERMIAEYRKALGDLYPAGEVAAMKGYVDLGAGETWENQIQICAEVCAQRCMVQAVAAPLGGRGTGEKPCLVSERDLHLTDGAQINPGGDF</sequence>
<dbReference type="eggNOG" id="ENOG503414X">
    <property type="taxonomic scope" value="Bacteria"/>
</dbReference>
<dbReference type="PROSITE" id="PS51257">
    <property type="entry name" value="PROKAR_LIPOPROTEIN"/>
    <property type="match status" value="1"/>
</dbReference>
<dbReference type="EMBL" id="AONQ01000020">
    <property type="protein sequence ID" value="EME70240.1"/>
    <property type="molecule type" value="Genomic_DNA"/>
</dbReference>
<dbReference type="AlphaFoldDB" id="M2Z7E8"/>
<evidence type="ECO:0000313" key="1">
    <source>
        <dbReference type="EMBL" id="EME70240.1"/>
    </source>
</evidence>
<gene>
    <name evidence="1" type="ORF">H261_09282</name>
</gene>
<dbReference type="RefSeq" id="WP_008616718.1">
    <property type="nucleotide sequence ID" value="NZ_AONQ01000020.1"/>
</dbReference>
<protein>
    <recommendedName>
        <fullName evidence="3">Lipoprotein</fullName>
    </recommendedName>
</protein>
<dbReference type="PATRIC" id="fig|1244869.3.peg.1874"/>
<dbReference type="OrthoDB" id="7355120at2"/>
<dbReference type="STRING" id="1244869.H261_09282"/>
<evidence type="ECO:0000313" key="2">
    <source>
        <dbReference type="Proteomes" id="UP000011744"/>
    </source>
</evidence>
<keyword evidence="2" id="KW-1185">Reference proteome</keyword>
<reference evidence="1 2" key="1">
    <citation type="journal article" date="2014" name="Genome Announc.">
        <title>Draft Genome Sequence of Magnetospirillum sp. Strain SO-1, a Freshwater Magnetotactic Bacterium Isolated from the Ol'khovka River, Russia.</title>
        <authorList>
            <person name="Grouzdev D.S."/>
            <person name="Dziuba M.V."/>
            <person name="Sukhacheva M.S."/>
            <person name="Mardanov A.V."/>
            <person name="Beletskiy A.V."/>
            <person name="Kuznetsov B.B."/>
            <person name="Skryabin K.G."/>
        </authorList>
    </citation>
    <scope>NUCLEOTIDE SEQUENCE [LARGE SCALE GENOMIC DNA]</scope>
    <source>
        <strain evidence="1 2">SO-1</strain>
    </source>
</reference>
<accession>M2Z7E8</accession>
<evidence type="ECO:0008006" key="3">
    <source>
        <dbReference type="Google" id="ProtNLM"/>
    </source>
</evidence>
<dbReference type="Proteomes" id="UP000011744">
    <property type="component" value="Unassembled WGS sequence"/>
</dbReference>